<proteinExistence type="predicted"/>
<sequence>MRNTRREAVMAALRLVAIDPDTDGGHCPALIVDDATGDLLFQGPQVTSAGELAEVDGLSPIGPNEIVGRIPARMRDVLLKALMEEADADAGTQRL</sequence>
<dbReference type="Proteomes" id="UP000680206">
    <property type="component" value="Unassembled WGS sequence"/>
</dbReference>
<dbReference type="RefSeq" id="WP_208252066.1">
    <property type="nucleotide sequence ID" value="NZ_JAGEPF010000043.1"/>
</dbReference>
<dbReference type="EMBL" id="JAGEPF010000043">
    <property type="protein sequence ID" value="MBO2465216.1"/>
    <property type="molecule type" value="Genomic_DNA"/>
</dbReference>
<comment type="caution">
    <text evidence="1">The sequence shown here is derived from an EMBL/GenBank/DDBJ whole genome shotgun (WGS) entry which is preliminary data.</text>
</comment>
<organism evidence="1 2">
    <name type="scientific">Actinomadura violacea</name>
    <dbReference type="NCBI Taxonomy" id="2819934"/>
    <lineage>
        <taxon>Bacteria</taxon>
        <taxon>Bacillati</taxon>
        <taxon>Actinomycetota</taxon>
        <taxon>Actinomycetes</taxon>
        <taxon>Streptosporangiales</taxon>
        <taxon>Thermomonosporaceae</taxon>
        <taxon>Actinomadura</taxon>
    </lineage>
</organism>
<evidence type="ECO:0000313" key="2">
    <source>
        <dbReference type="Proteomes" id="UP000680206"/>
    </source>
</evidence>
<keyword evidence="2" id="KW-1185">Reference proteome</keyword>
<gene>
    <name evidence="1" type="ORF">J4709_47410</name>
</gene>
<protein>
    <submittedName>
        <fullName evidence="1">Uncharacterized protein</fullName>
    </submittedName>
</protein>
<evidence type="ECO:0000313" key="1">
    <source>
        <dbReference type="EMBL" id="MBO2465216.1"/>
    </source>
</evidence>
<name>A0ABS3S8L9_9ACTN</name>
<accession>A0ABS3S8L9</accession>
<reference evidence="1 2" key="1">
    <citation type="submission" date="2021-03" db="EMBL/GenBank/DDBJ databases">
        <title>Actinomadura violae sp. nov., isolated from lichen in Thailand.</title>
        <authorList>
            <person name="Kanchanasin P."/>
            <person name="Saeng-In P."/>
            <person name="Phongsopitanun W."/>
            <person name="Yuki M."/>
            <person name="Kudo T."/>
            <person name="Ohkuma M."/>
            <person name="Tanasupawat S."/>
        </authorList>
    </citation>
    <scope>NUCLEOTIDE SEQUENCE [LARGE SCALE GENOMIC DNA]</scope>
    <source>
        <strain evidence="1 2">LCR2-06</strain>
    </source>
</reference>